<evidence type="ECO:0000313" key="7">
    <source>
        <dbReference type="Proteomes" id="UP000035720"/>
    </source>
</evidence>
<dbReference type="InterPro" id="IPR003439">
    <property type="entry name" value="ABC_transporter-like_ATP-bd"/>
</dbReference>
<dbReference type="SMART" id="SM00382">
    <property type="entry name" value="AAA"/>
    <property type="match status" value="1"/>
</dbReference>
<feature type="domain" description="ABC transporter" evidence="5">
    <location>
        <begin position="1"/>
        <end position="226"/>
    </location>
</feature>
<dbReference type="GO" id="GO:0016887">
    <property type="term" value="F:ATP hydrolysis activity"/>
    <property type="evidence" value="ECO:0007669"/>
    <property type="project" value="InterPro"/>
</dbReference>
<dbReference type="PROSITE" id="PS50893">
    <property type="entry name" value="ABC_TRANSPORTER_2"/>
    <property type="match status" value="1"/>
</dbReference>
<accession>A0A077M8G2</accession>
<evidence type="ECO:0000256" key="3">
    <source>
        <dbReference type="ARBA" id="ARBA00022741"/>
    </source>
</evidence>
<dbReference type="STRING" id="1193518.BN13_220034"/>
<evidence type="ECO:0000313" key="6">
    <source>
        <dbReference type="EMBL" id="CCI52849.1"/>
    </source>
</evidence>
<dbReference type="InterPro" id="IPR017871">
    <property type="entry name" value="ABC_transporter-like_CS"/>
</dbReference>
<evidence type="ECO:0000256" key="4">
    <source>
        <dbReference type="ARBA" id="ARBA00022840"/>
    </source>
</evidence>
<proteinExistence type="inferred from homology"/>
<evidence type="ECO:0000256" key="1">
    <source>
        <dbReference type="ARBA" id="ARBA00005417"/>
    </source>
</evidence>
<sequence length="237" mass="25564">MTLHSVTFQRGRRVILDDLTWSLPATGRTLLLGRNGAGKTTTLRLLSGAIAPKRGTVKIDGHDAGPKELRRRVAMMPQHISSMPRLNVVEQVAFAAWLSGRSESSARSAAVKAIAQVDLSEKGQMDPARLSGGELRRVGLAEALARPSELLLLDEPTAGLDPTQRARFRDVVLSLDRPTVISTHQLDDVDQLVASVVVLDGGRIVFDGPVDDFLRRGQGPDVARMAESAFTSLTSTL</sequence>
<protein>
    <submittedName>
        <fullName evidence="6">ABC transporter related protein</fullName>
    </submittedName>
</protein>
<dbReference type="AlphaFoldDB" id="A0A077M8G2"/>
<dbReference type="Gene3D" id="3.40.50.300">
    <property type="entry name" value="P-loop containing nucleotide triphosphate hydrolases"/>
    <property type="match status" value="1"/>
</dbReference>
<keyword evidence="3" id="KW-0547">Nucleotide-binding</keyword>
<dbReference type="Pfam" id="PF00005">
    <property type="entry name" value="ABC_tran"/>
    <property type="match status" value="1"/>
</dbReference>
<evidence type="ECO:0000259" key="5">
    <source>
        <dbReference type="PROSITE" id="PS50893"/>
    </source>
</evidence>
<dbReference type="PROSITE" id="PS00211">
    <property type="entry name" value="ABC_TRANSPORTER_1"/>
    <property type="match status" value="1"/>
</dbReference>
<dbReference type="SUPFAM" id="SSF52540">
    <property type="entry name" value="P-loop containing nucleoside triphosphate hydrolases"/>
    <property type="match status" value="1"/>
</dbReference>
<reference evidence="6 7" key="1">
    <citation type="journal article" date="2013" name="ISME J.">
        <title>A metabolic model for members of the genus Tetrasphaera involved in enhanced biological phosphorus removal.</title>
        <authorList>
            <person name="Kristiansen R."/>
            <person name="Nguyen H.T.T."/>
            <person name="Saunders A.M."/>
            <person name="Nielsen J.L."/>
            <person name="Wimmer R."/>
            <person name="Le V.Q."/>
            <person name="McIlroy S.J."/>
            <person name="Petrovski S."/>
            <person name="Seviour R.J."/>
            <person name="Calteau A."/>
            <person name="Nielsen K.L."/>
            <person name="Nielsen P.H."/>
        </authorList>
    </citation>
    <scope>NUCLEOTIDE SEQUENCE [LARGE SCALE GENOMIC DNA]</scope>
    <source>
        <strain evidence="6 7">Ben 74</strain>
    </source>
</reference>
<comment type="similarity">
    <text evidence="1">Belongs to the ABC transporter superfamily.</text>
</comment>
<evidence type="ECO:0000256" key="2">
    <source>
        <dbReference type="ARBA" id="ARBA00022448"/>
    </source>
</evidence>
<keyword evidence="2" id="KW-0813">Transport</keyword>
<keyword evidence="7" id="KW-1185">Reference proteome</keyword>
<dbReference type="GO" id="GO:0005524">
    <property type="term" value="F:ATP binding"/>
    <property type="evidence" value="ECO:0007669"/>
    <property type="project" value="UniProtKB-KW"/>
</dbReference>
<dbReference type="EMBL" id="CAJC01000131">
    <property type="protein sequence ID" value="CCI52849.1"/>
    <property type="molecule type" value="Genomic_DNA"/>
</dbReference>
<dbReference type="PANTHER" id="PTHR43335">
    <property type="entry name" value="ABC TRANSPORTER, ATP-BINDING PROTEIN"/>
    <property type="match status" value="1"/>
</dbReference>
<name>A0A077M8G2_9MICO</name>
<dbReference type="Proteomes" id="UP000035720">
    <property type="component" value="Unassembled WGS sequence"/>
</dbReference>
<gene>
    <name evidence="6" type="ORF">BN13_220034</name>
</gene>
<dbReference type="InterPro" id="IPR027417">
    <property type="entry name" value="P-loop_NTPase"/>
</dbReference>
<comment type="caution">
    <text evidence="6">The sequence shown here is derived from an EMBL/GenBank/DDBJ whole genome shotgun (WGS) entry which is preliminary data.</text>
</comment>
<dbReference type="InterPro" id="IPR003593">
    <property type="entry name" value="AAA+_ATPase"/>
</dbReference>
<dbReference type="PANTHER" id="PTHR43335:SF2">
    <property type="entry name" value="ABC TRANSPORTER, ATP-BINDING PROTEIN"/>
    <property type="match status" value="1"/>
</dbReference>
<organism evidence="6 7">
    <name type="scientific">Nostocoides jenkinsii Ben 74</name>
    <dbReference type="NCBI Taxonomy" id="1193518"/>
    <lineage>
        <taxon>Bacteria</taxon>
        <taxon>Bacillati</taxon>
        <taxon>Actinomycetota</taxon>
        <taxon>Actinomycetes</taxon>
        <taxon>Micrococcales</taxon>
        <taxon>Intrasporangiaceae</taxon>
        <taxon>Nostocoides</taxon>
    </lineage>
</organism>
<keyword evidence="4" id="KW-0067">ATP-binding</keyword>